<dbReference type="InterPro" id="IPR001173">
    <property type="entry name" value="Glyco_trans_2-like"/>
</dbReference>
<dbReference type="Pfam" id="PF00535">
    <property type="entry name" value="Glycos_transf_2"/>
    <property type="match status" value="1"/>
</dbReference>
<evidence type="ECO:0000313" key="3">
    <source>
        <dbReference type="Proteomes" id="UP000284277"/>
    </source>
</evidence>
<evidence type="ECO:0000313" key="2">
    <source>
        <dbReference type="EMBL" id="RKD34879.1"/>
    </source>
</evidence>
<dbReference type="Gene3D" id="3.90.550.10">
    <property type="entry name" value="Spore Coat Polysaccharide Biosynthesis Protein SpsA, Chain A"/>
    <property type="match status" value="1"/>
</dbReference>
<comment type="caution">
    <text evidence="2">The sequence shown here is derived from an EMBL/GenBank/DDBJ whole genome shotgun (WGS) entry which is preliminary data.</text>
</comment>
<organism evidence="2 3">
    <name type="scientific">Lacrimispora algidixylanolytica</name>
    <dbReference type="NCBI Taxonomy" id="94868"/>
    <lineage>
        <taxon>Bacteria</taxon>
        <taxon>Bacillati</taxon>
        <taxon>Bacillota</taxon>
        <taxon>Clostridia</taxon>
        <taxon>Lachnospirales</taxon>
        <taxon>Lachnospiraceae</taxon>
        <taxon>Lacrimispora</taxon>
    </lineage>
</organism>
<dbReference type="InterPro" id="IPR029044">
    <property type="entry name" value="Nucleotide-diphossugar_trans"/>
</dbReference>
<sequence>MVTILMATYNGEAYIRQQLDSLLNQTHKKLSILISDDQSTDRTPEIINEYKKKYSEQIQSLIHLKPSGSPQNNFFRLLSSVDDDYVMLCDQDDVWLSDKVEVTLNEMRRLESQWGKDLPLLVHGDLSVTDEKGTIRHPSMAKFQKIAVYDNRFTHYLVENNITGNTIMINRSFLPFFSYLPKQCMMHDWWLGLLASCFGKISYVDRPLLLYRQHGGNQVGSKGGLEQYVNRLTKKERSKEQYRKMFLQARSFLNHYGKEMDEEKREALEQFVQLPNRSRLNKVRIILKYKFYKSTVIRTFGQMLSI</sequence>
<keyword evidence="3" id="KW-1185">Reference proteome</keyword>
<dbReference type="PANTHER" id="PTHR22916:SF3">
    <property type="entry name" value="UDP-GLCNAC:BETAGAL BETA-1,3-N-ACETYLGLUCOSAMINYLTRANSFERASE-LIKE PROTEIN 1"/>
    <property type="match status" value="1"/>
</dbReference>
<evidence type="ECO:0000259" key="1">
    <source>
        <dbReference type="Pfam" id="PF00535"/>
    </source>
</evidence>
<gene>
    <name evidence="2" type="ORF">BET01_00520</name>
</gene>
<dbReference type="CDD" id="cd04196">
    <property type="entry name" value="GT_2_like_d"/>
    <property type="match status" value="1"/>
</dbReference>
<proteinExistence type="predicted"/>
<name>A0A419TBM1_9FIRM</name>
<feature type="domain" description="Glycosyltransferase 2-like" evidence="1">
    <location>
        <begin position="3"/>
        <end position="110"/>
    </location>
</feature>
<dbReference type="EMBL" id="MCIA01000001">
    <property type="protein sequence ID" value="RKD34879.1"/>
    <property type="molecule type" value="Genomic_DNA"/>
</dbReference>
<reference evidence="2 3" key="1">
    <citation type="submission" date="2016-08" db="EMBL/GenBank/DDBJ databases">
        <title>A new outlook on sporulation: Clostridium algidixylanolyticum.</title>
        <authorList>
            <person name="Poppleton D.I."/>
            <person name="Gribaldo S."/>
        </authorList>
    </citation>
    <scope>NUCLEOTIDE SEQUENCE [LARGE SCALE GENOMIC DNA]</scope>
    <source>
        <strain evidence="2 3">SPL73</strain>
    </source>
</reference>
<dbReference type="GO" id="GO:0016758">
    <property type="term" value="F:hexosyltransferase activity"/>
    <property type="evidence" value="ECO:0007669"/>
    <property type="project" value="UniProtKB-ARBA"/>
</dbReference>
<dbReference type="OrthoDB" id="9802649at2"/>
<dbReference type="AlphaFoldDB" id="A0A419TBM1"/>
<dbReference type="Proteomes" id="UP000284277">
    <property type="component" value="Unassembled WGS sequence"/>
</dbReference>
<dbReference type="SUPFAM" id="SSF53448">
    <property type="entry name" value="Nucleotide-diphospho-sugar transferases"/>
    <property type="match status" value="1"/>
</dbReference>
<dbReference type="RefSeq" id="WP_120194812.1">
    <property type="nucleotide sequence ID" value="NZ_MCIA01000001.1"/>
</dbReference>
<protein>
    <recommendedName>
        <fullName evidence="1">Glycosyltransferase 2-like domain-containing protein</fullName>
    </recommendedName>
</protein>
<accession>A0A419TBM1</accession>
<dbReference type="PANTHER" id="PTHR22916">
    <property type="entry name" value="GLYCOSYLTRANSFERASE"/>
    <property type="match status" value="1"/>
</dbReference>